<proteinExistence type="predicted"/>
<dbReference type="Proteomes" id="UP001174997">
    <property type="component" value="Unassembled WGS sequence"/>
</dbReference>
<sequence>MMGFCVHGGFFFLDLQAAAFSGLLFDTGVLVVGVGFFVSTYSVNSVTLTLQRLGPFFPPSYRLYKSDMLREYVDGYVDQSLDFLVRVILNGKCRNS</sequence>
<dbReference type="EMBL" id="JAULSY010000105">
    <property type="protein sequence ID" value="KAK0665650.1"/>
    <property type="molecule type" value="Genomic_DNA"/>
</dbReference>
<evidence type="ECO:0000313" key="1">
    <source>
        <dbReference type="EMBL" id="KAK0665650.1"/>
    </source>
</evidence>
<dbReference type="AlphaFoldDB" id="A0AA39Z8H6"/>
<gene>
    <name evidence="1" type="ORF">QBC41DRAFT_11142</name>
</gene>
<evidence type="ECO:0000313" key="2">
    <source>
        <dbReference type="Proteomes" id="UP001174997"/>
    </source>
</evidence>
<protein>
    <submittedName>
        <fullName evidence="1">Uncharacterized protein</fullName>
    </submittedName>
</protein>
<accession>A0AA39Z8H6</accession>
<name>A0AA39Z8H6_9PEZI</name>
<reference evidence="1" key="1">
    <citation type="submission" date="2023-06" db="EMBL/GenBank/DDBJ databases">
        <title>Genome-scale phylogeny and comparative genomics of the fungal order Sordariales.</title>
        <authorList>
            <consortium name="Lawrence Berkeley National Laboratory"/>
            <person name="Hensen N."/>
            <person name="Bonometti L."/>
            <person name="Westerberg I."/>
            <person name="Brannstrom I.O."/>
            <person name="Guillou S."/>
            <person name="Cros-Aarteil S."/>
            <person name="Calhoun S."/>
            <person name="Haridas S."/>
            <person name="Kuo A."/>
            <person name="Mondo S."/>
            <person name="Pangilinan J."/>
            <person name="Riley R."/>
            <person name="Labutti K."/>
            <person name="Andreopoulos B."/>
            <person name="Lipzen A."/>
            <person name="Chen C."/>
            <person name="Yanf M."/>
            <person name="Daum C."/>
            <person name="Ng V."/>
            <person name="Clum A."/>
            <person name="Steindorff A."/>
            <person name="Ohm R."/>
            <person name="Martin F."/>
            <person name="Silar P."/>
            <person name="Natvig D."/>
            <person name="Lalanne C."/>
            <person name="Gautier V."/>
            <person name="Ament-Velasquez S.L."/>
            <person name="Kruys A."/>
            <person name="Hutchinson M.I."/>
            <person name="Powell A.J."/>
            <person name="Barry K."/>
            <person name="Miller A.N."/>
            <person name="Grigoriev I.V."/>
            <person name="Debuchy R."/>
            <person name="Gladieux P."/>
            <person name="Thoren M.H."/>
            <person name="Johannesson H."/>
        </authorList>
    </citation>
    <scope>NUCLEOTIDE SEQUENCE</scope>
    <source>
        <strain evidence="1">CBS 307.81</strain>
    </source>
</reference>
<keyword evidence="2" id="KW-1185">Reference proteome</keyword>
<comment type="caution">
    <text evidence="1">The sequence shown here is derived from an EMBL/GenBank/DDBJ whole genome shotgun (WGS) entry which is preliminary data.</text>
</comment>
<organism evidence="1 2">
    <name type="scientific">Cercophora samala</name>
    <dbReference type="NCBI Taxonomy" id="330535"/>
    <lineage>
        <taxon>Eukaryota</taxon>
        <taxon>Fungi</taxon>
        <taxon>Dikarya</taxon>
        <taxon>Ascomycota</taxon>
        <taxon>Pezizomycotina</taxon>
        <taxon>Sordariomycetes</taxon>
        <taxon>Sordariomycetidae</taxon>
        <taxon>Sordariales</taxon>
        <taxon>Lasiosphaeriaceae</taxon>
        <taxon>Cercophora</taxon>
    </lineage>
</organism>